<dbReference type="EMBL" id="JANPWB010000006">
    <property type="protein sequence ID" value="KAJ1179142.1"/>
    <property type="molecule type" value="Genomic_DNA"/>
</dbReference>
<proteinExistence type="predicted"/>
<evidence type="ECO:0000256" key="1">
    <source>
        <dbReference type="SAM" id="MobiDB-lite"/>
    </source>
</evidence>
<name>A0AAV7TR58_PLEWA</name>
<comment type="caution">
    <text evidence="2">The sequence shown here is derived from an EMBL/GenBank/DDBJ whole genome shotgun (WGS) entry which is preliminary data.</text>
</comment>
<sequence length="108" mass="12153">MRIRVLARDCLPKKAEGTTERSSAEGVSAWNPQRFSPLRSAYGRYIIVSLHCCSVKTRAGTFQARAEREFFTKESRRNNRGVKRRGSERAESPARLTSSLSVPVPARV</sequence>
<keyword evidence="3" id="KW-1185">Reference proteome</keyword>
<dbReference type="Proteomes" id="UP001066276">
    <property type="component" value="Chromosome 3_2"/>
</dbReference>
<dbReference type="AlphaFoldDB" id="A0AAV7TR58"/>
<evidence type="ECO:0000313" key="3">
    <source>
        <dbReference type="Proteomes" id="UP001066276"/>
    </source>
</evidence>
<reference evidence="2" key="1">
    <citation type="journal article" date="2022" name="bioRxiv">
        <title>Sequencing and chromosome-scale assembly of the giantPleurodeles waltlgenome.</title>
        <authorList>
            <person name="Brown T."/>
            <person name="Elewa A."/>
            <person name="Iarovenko S."/>
            <person name="Subramanian E."/>
            <person name="Araus A.J."/>
            <person name="Petzold A."/>
            <person name="Susuki M."/>
            <person name="Suzuki K.-i.T."/>
            <person name="Hayashi T."/>
            <person name="Toyoda A."/>
            <person name="Oliveira C."/>
            <person name="Osipova E."/>
            <person name="Leigh N.D."/>
            <person name="Simon A."/>
            <person name="Yun M.H."/>
        </authorList>
    </citation>
    <scope>NUCLEOTIDE SEQUENCE</scope>
    <source>
        <strain evidence="2">20211129_DDA</strain>
        <tissue evidence="2">Liver</tissue>
    </source>
</reference>
<feature type="region of interest" description="Disordered" evidence="1">
    <location>
        <begin position="73"/>
        <end position="108"/>
    </location>
</feature>
<protein>
    <submittedName>
        <fullName evidence="2">Uncharacterized protein</fullName>
    </submittedName>
</protein>
<organism evidence="2 3">
    <name type="scientific">Pleurodeles waltl</name>
    <name type="common">Iberian ribbed newt</name>
    <dbReference type="NCBI Taxonomy" id="8319"/>
    <lineage>
        <taxon>Eukaryota</taxon>
        <taxon>Metazoa</taxon>
        <taxon>Chordata</taxon>
        <taxon>Craniata</taxon>
        <taxon>Vertebrata</taxon>
        <taxon>Euteleostomi</taxon>
        <taxon>Amphibia</taxon>
        <taxon>Batrachia</taxon>
        <taxon>Caudata</taxon>
        <taxon>Salamandroidea</taxon>
        <taxon>Salamandridae</taxon>
        <taxon>Pleurodelinae</taxon>
        <taxon>Pleurodeles</taxon>
    </lineage>
</organism>
<gene>
    <name evidence="2" type="ORF">NDU88_004378</name>
</gene>
<accession>A0AAV7TR58</accession>
<evidence type="ECO:0000313" key="2">
    <source>
        <dbReference type="EMBL" id="KAJ1179142.1"/>
    </source>
</evidence>